<dbReference type="CDD" id="cd06222">
    <property type="entry name" value="RNase_H_like"/>
    <property type="match status" value="1"/>
</dbReference>
<sequence>MLLLPAGADLHHGQVGPWAPFNFEVNDSPANRALAARLGLELNYTVNEQIGCTWRSPDEEYYMLNTDGSVQQSGNGYGGTIRDSQGNVLMGFARSSSKPSVIFQELFAIAMGLKQAQSLSIAKLEINSDSLGVINIINGLARSPCHHLLCMDPLPANLEESPASASDYLHHASKGKIEFHNNGSFVMPVNSARV</sequence>
<name>A0A835H9R2_9MAGN</name>
<dbReference type="InterPro" id="IPR002156">
    <property type="entry name" value="RNaseH_domain"/>
</dbReference>
<dbReference type="PANTHER" id="PTHR47723:SF19">
    <property type="entry name" value="POLYNUCLEOTIDYL TRANSFERASE, RIBONUCLEASE H-LIKE SUPERFAMILY PROTEIN"/>
    <property type="match status" value="1"/>
</dbReference>
<protein>
    <recommendedName>
        <fullName evidence="1">RNase H type-1 domain-containing protein</fullName>
    </recommendedName>
</protein>
<dbReference type="InterPro" id="IPR044730">
    <property type="entry name" value="RNase_H-like_dom_plant"/>
</dbReference>
<dbReference type="Gene3D" id="3.30.420.10">
    <property type="entry name" value="Ribonuclease H-like superfamily/Ribonuclease H"/>
    <property type="match status" value="1"/>
</dbReference>
<proteinExistence type="predicted"/>
<dbReference type="InterPro" id="IPR012337">
    <property type="entry name" value="RNaseH-like_sf"/>
</dbReference>
<evidence type="ECO:0000259" key="1">
    <source>
        <dbReference type="Pfam" id="PF13456"/>
    </source>
</evidence>
<dbReference type="GO" id="GO:0004523">
    <property type="term" value="F:RNA-DNA hybrid ribonuclease activity"/>
    <property type="evidence" value="ECO:0007669"/>
    <property type="project" value="InterPro"/>
</dbReference>
<dbReference type="InterPro" id="IPR036397">
    <property type="entry name" value="RNaseH_sf"/>
</dbReference>
<dbReference type="Pfam" id="PF13456">
    <property type="entry name" value="RVT_3"/>
    <property type="match status" value="1"/>
</dbReference>
<dbReference type="GO" id="GO:0003676">
    <property type="term" value="F:nucleic acid binding"/>
    <property type="evidence" value="ECO:0007669"/>
    <property type="project" value="InterPro"/>
</dbReference>
<dbReference type="InterPro" id="IPR053151">
    <property type="entry name" value="RNase_H-like"/>
</dbReference>
<dbReference type="AlphaFoldDB" id="A0A835H9R2"/>
<dbReference type="Proteomes" id="UP000631114">
    <property type="component" value="Unassembled WGS sequence"/>
</dbReference>
<evidence type="ECO:0000313" key="2">
    <source>
        <dbReference type="EMBL" id="KAF9596330.1"/>
    </source>
</evidence>
<gene>
    <name evidence="2" type="ORF">IFM89_008856</name>
</gene>
<dbReference type="PANTHER" id="PTHR47723">
    <property type="entry name" value="OS05G0353850 PROTEIN"/>
    <property type="match status" value="1"/>
</dbReference>
<organism evidence="2 3">
    <name type="scientific">Coptis chinensis</name>
    <dbReference type="NCBI Taxonomy" id="261450"/>
    <lineage>
        <taxon>Eukaryota</taxon>
        <taxon>Viridiplantae</taxon>
        <taxon>Streptophyta</taxon>
        <taxon>Embryophyta</taxon>
        <taxon>Tracheophyta</taxon>
        <taxon>Spermatophyta</taxon>
        <taxon>Magnoliopsida</taxon>
        <taxon>Ranunculales</taxon>
        <taxon>Ranunculaceae</taxon>
        <taxon>Coptidoideae</taxon>
        <taxon>Coptis</taxon>
    </lineage>
</organism>
<keyword evidence="3" id="KW-1185">Reference proteome</keyword>
<feature type="domain" description="RNase H type-1" evidence="1">
    <location>
        <begin position="65"/>
        <end position="142"/>
    </location>
</feature>
<accession>A0A835H9R2</accession>
<reference evidence="2 3" key="1">
    <citation type="submission" date="2020-10" db="EMBL/GenBank/DDBJ databases">
        <title>The Coptis chinensis genome and diversification of protoberbering-type alkaloids.</title>
        <authorList>
            <person name="Wang B."/>
            <person name="Shu S."/>
            <person name="Song C."/>
            <person name="Liu Y."/>
        </authorList>
    </citation>
    <scope>NUCLEOTIDE SEQUENCE [LARGE SCALE GENOMIC DNA]</scope>
    <source>
        <strain evidence="2">HL-2020</strain>
        <tissue evidence="2">Leaf</tissue>
    </source>
</reference>
<dbReference type="OrthoDB" id="1590371at2759"/>
<dbReference type="SUPFAM" id="SSF53098">
    <property type="entry name" value="Ribonuclease H-like"/>
    <property type="match status" value="1"/>
</dbReference>
<comment type="caution">
    <text evidence="2">The sequence shown here is derived from an EMBL/GenBank/DDBJ whole genome shotgun (WGS) entry which is preliminary data.</text>
</comment>
<evidence type="ECO:0000313" key="3">
    <source>
        <dbReference type="Proteomes" id="UP000631114"/>
    </source>
</evidence>
<dbReference type="EMBL" id="JADFTS010000007">
    <property type="protein sequence ID" value="KAF9596330.1"/>
    <property type="molecule type" value="Genomic_DNA"/>
</dbReference>